<organism evidence="2 3">
    <name type="scientific">Ornithinimicrobium pekingense</name>
    <dbReference type="NCBI Taxonomy" id="384677"/>
    <lineage>
        <taxon>Bacteria</taxon>
        <taxon>Bacillati</taxon>
        <taxon>Actinomycetota</taxon>
        <taxon>Actinomycetes</taxon>
        <taxon>Micrococcales</taxon>
        <taxon>Ornithinimicrobiaceae</taxon>
        <taxon>Ornithinimicrobium</taxon>
    </lineage>
</organism>
<dbReference type="InterPro" id="IPR005149">
    <property type="entry name" value="Tscrpt_reg_PadR_N"/>
</dbReference>
<keyword evidence="3" id="KW-1185">Reference proteome</keyword>
<dbReference type="Gene3D" id="1.10.10.10">
    <property type="entry name" value="Winged helix-like DNA-binding domain superfamily/Winged helix DNA-binding domain"/>
    <property type="match status" value="1"/>
</dbReference>
<evidence type="ECO:0000313" key="3">
    <source>
        <dbReference type="Proteomes" id="UP000662111"/>
    </source>
</evidence>
<evidence type="ECO:0000259" key="1">
    <source>
        <dbReference type="Pfam" id="PF03551"/>
    </source>
</evidence>
<protein>
    <submittedName>
        <fullName evidence="2">Transcriptional regulator</fullName>
    </submittedName>
</protein>
<dbReference type="InterPro" id="IPR036390">
    <property type="entry name" value="WH_DNA-bd_sf"/>
</dbReference>
<reference evidence="3" key="1">
    <citation type="journal article" date="2019" name="Int. J. Syst. Evol. Microbiol.">
        <title>The Global Catalogue of Microorganisms (GCM) 10K type strain sequencing project: providing services to taxonomists for standard genome sequencing and annotation.</title>
        <authorList>
            <consortium name="The Broad Institute Genomics Platform"/>
            <consortium name="The Broad Institute Genome Sequencing Center for Infectious Disease"/>
            <person name="Wu L."/>
            <person name="Ma J."/>
        </authorList>
    </citation>
    <scope>NUCLEOTIDE SEQUENCE [LARGE SCALE GENOMIC DNA]</scope>
    <source>
        <strain evidence="3">CGMCC 1.5362</strain>
    </source>
</reference>
<sequence>MNTEQWPSEWLRGVLGVCVLRVLQDGPSYGYAITQRLAEAGLGAVKGGTLYPLLGRLEEAGHVEVEWRPGEGGPGRKYFALTPQGRQEAADLAARWASFTTTTRALLDGAPAARRS</sequence>
<proteinExistence type="predicted"/>
<dbReference type="EMBL" id="BMLB01000001">
    <property type="protein sequence ID" value="GGK59528.1"/>
    <property type="molecule type" value="Genomic_DNA"/>
</dbReference>
<comment type="caution">
    <text evidence="2">The sequence shown here is derived from an EMBL/GenBank/DDBJ whole genome shotgun (WGS) entry which is preliminary data.</text>
</comment>
<feature type="domain" description="Transcription regulator PadR N-terminal" evidence="1">
    <location>
        <begin position="19"/>
        <end position="90"/>
    </location>
</feature>
<gene>
    <name evidence="2" type="ORF">GCM10011509_04760</name>
</gene>
<evidence type="ECO:0000313" key="2">
    <source>
        <dbReference type="EMBL" id="GGK59528.1"/>
    </source>
</evidence>
<dbReference type="SUPFAM" id="SSF46785">
    <property type="entry name" value="Winged helix' DNA-binding domain"/>
    <property type="match status" value="1"/>
</dbReference>
<accession>A0ABQ2F3V5</accession>
<dbReference type="InterPro" id="IPR052509">
    <property type="entry name" value="Metal_resp_DNA-bind_regulator"/>
</dbReference>
<dbReference type="PANTHER" id="PTHR33169">
    <property type="entry name" value="PADR-FAMILY TRANSCRIPTIONAL REGULATOR"/>
    <property type="match status" value="1"/>
</dbReference>
<name>A0ABQ2F3V5_9MICO</name>
<dbReference type="Pfam" id="PF03551">
    <property type="entry name" value="PadR"/>
    <property type="match status" value="1"/>
</dbReference>
<dbReference type="InterPro" id="IPR036388">
    <property type="entry name" value="WH-like_DNA-bd_sf"/>
</dbReference>
<dbReference type="Proteomes" id="UP000662111">
    <property type="component" value="Unassembled WGS sequence"/>
</dbReference>
<dbReference type="PANTHER" id="PTHR33169:SF14">
    <property type="entry name" value="TRANSCRIPTIONAL REGULATOR RV3488"/>
    <property type="match status" value="1"/>
</dbReference>
<dbReference type="RefSeq" id="WP_022922824.1">
    <property type="nucleotide sequence ID" value="NZ_BMLB01000001.1"/>
</dbReference>